<dbReference type="EMBL" id="LANJ01000046">
    <property type="protein sequence ID" value="KKC35372.1"/>
    <property type="molecule type" value="Genomic_DNA"/>
</dbReference>
<sequence length="220" mass="23431">MRFDVGFDKMASGEIAKMLKLRSALAMIVVLATGPVVAAEEASCSGVFGADSSEALVIKTFGKDNVVTQEEDGTDGMTILTTRVFPNDPDRTIAFTWWDEDEHTGPNYVDLPPTMAGPHGVRVGMTVAEVQAINGAPFTIGGFWWDYGGYANIEKGTLANGDDGCYLSLRFAPADEDFGDLDTGPVTGEVSIPSDTPLLAKIDTRLQVLSISYPGPEGDD</sequence>
<evidence type="ECO:0000313" key="2">
    <source>
        <dbReference type="Proteomes" id="UP000033411"/>
    </source>
</evidence>
<name>A0A0F5Q387_9HYPH</name>
<organism evidence="1 2">
    <name type="scientific">Devosia epidermidihirudinis</name>
    <dbReference type="NCBI Taxonomy" id="1293439"/>
    <lineage>
        <taxon>Bacteria</taxon>
        <taxon>Pseudomonadati</taxon>
        <taxon>Pseudomonadota</taxon>
        <taxon>Alphaproteobacteria</taxon>
        <taxon>Hyphomicrobiales</taxon>
        <taxon>Devosiaceae</taxon>
        <taxon>Devosia</taxon>
    </lineage>
</organism>
<accession>A0A0F5Q387</accession>
<dbReference type="Proteomes" id="UP000033411">
    <property type="component" value="Unassembled WGS sequence"/>
</dbReference>
<dbReference type="AlphaFoldDB" id="A0A0F5Q387"/>
<comment type="caution">
    <text evidence="1">The sequence shown here is derived from an EMBL/GenBank/DDBJ whole genome shotgun (WGS) entry which is preliminary data.</text>
</comment>
<proteinExistence type="predicted"/>
<keyword evidence="2" id="KW-1185">Reference proteome</keyword>
<reference evidence="1 2" key="1">
    <citation type="submission" date="2015-03" db="EMBL/GenBank/DDBJ databases">
        <authorList>
            <person name="Lepp D."/>
            <person name="Hassan Y.I."/>
            <person name="Li X.-Z."/>
            <person name="Zhou T."/>
        </authorList>
    </citation>
    <scope>NUCLEOTIDE SEQUENCE [LARGE SCALE GENOMIC DNA]</scope>
    <source>
        <strain evidence="1 2">E84</strain>
    </source>
</reference>
<evidence type="ECO:0000313" key="1">
    <source>
        <dbReference type="EMBL" id="KKC35372.1"/>
    </source>
</evidence>
<dbReference type="PATRIC" id="fig|1293439.3.peg.3581"/>
<gene>
    <name evidence="1" type="ORF">WH87_17555</name>
</gene>
<dbReference type="STRING" id="1293439.WH87_17555"/>
<protein>
    <submittedName>
        <fullName evidence="1">Uncharacterized protein</fullName>
    </submittedName>
</protein>